<keyword evidence="11" id="KW-1185">Reference proteome</keyword>
<dbReference type="HOGENOM" id="CLU_057006_2_0_1"/>
<dbReference type="EnsemblMetazoa" id="CapteT212855">
    <property type="protein sequence ID" value="CapteP212855"/>
    <property type="gene ID" value="CapteG212855"/>
</dbReference>
<sequence>MYIYVLFLSSVWLRFIFDDFENVKSIIQRGMYDEATIAESILQKGRTQVNQGLASVSVRRFESFGFLQTKVIAWEDVGVKPDLDENGRQRLDIWYEYSCPAFPEFKATIRHLDGSFTLDDLLGFNNTGNVCVWPSEEILLYYCLKYKDYFKDKRVIELGGGMTCMAGIALAIGGEPTEVMLTDGNEQSMQNVNVSLKQNRNSFNNTEVSAMVLRWNEEEKLGSMVGHYDCVICADCLFFDEFRKDLCSILLKLLKPGGEVIILAPSRNGTFWKFKEIVAEKFALIVTEEKYDDVIWKSHLKNKEKGADSYDENIHYPMLMKLKKSL</sequence>
<dbReference type="AlphaFoldDB" id="R7UXC9"/>
<reference evidence="9 11" key="2">
    <citation type="journal article" date="2013" name="Nature">
        <title>Insights into bilaterian evolution from three spiralian genomes.</title>
        <authorList>
            <person name="Simakov O."/>
            <person name="Marletaz F."/>
            <person name="Cho S.J."/>
            <person name="Edsinger-Gonzales E."/>
            <person name="Havlak P."/>
            <person name="Hellsten U."/>
            <person name="Kuo D.H."/>
            <person name="Larsson T."/>
            <person name="Lv J."/>
            <person name="Arendt D."/>
            <person name="Savage R."/>
            <person name="Osoegawa K."/>
            <person name="de Jong P."/>
            <person name="Grimwood J."/>
            <person name="Chapman J.A."/>
            <person name="Shapiro H."/>
            <person name="Aerts A."/>
            <person name="Otillar R.P."/>
            <person name="Terry A.Y."/>
            <person name="Boore J.L."/>
            <person name="Grigoriev I.V."/>
            <person name="Lindberg D.R."/>
            <person name="Seaver E.C."/>
            <person name="Weisblat D.A."/>
            <person name="Putnam N.H."/>
            <person name="Rokhsar D.S."/>
        </authorList>
    </citation>
    <scope>NUCLEOTIDE SEQUENCE</scope>
    <source>
        <strain evidence="9 11">I ESC-2004</strain>
    </source>
</reference>
<dbReference type="SUPFAM" id="SSF53335">
    <property type="entry name" value="S-adenosyl-L-methionine-dependent methyltransferases"/>
    <property type="match status" value="1"/>
</dbReference>
<dbReference type="GO" id="GO:0032259">
    <property type="term" value="P:methylation"/>
    <property type="evidence" value="ECO:0007669"/>
    <property type="project" value="UniProtKB-KW"/>
</dbReference>
<dbReference type="InterPro" id="IPR029063">
    <property type="entry name" value="SAM-dependent_MTases_sf"/>
</dbReference>
<keyword evidence="7" id="KW-0808">Transferase</keyword>
<evidence type="ECO:0000313" key="9">
    <source>
        <dbReference type="EMBL" id="ELU11228.1"/>
    </source>
</evidence>
<keyword evidence="8" id="KW-0539">Nucleus</keyword>
<comment type="subcellular location">
    <subcellularLocation>
        <location evidence="2">Cytoplasm</location>
    </subcellularLocation>
    <subcellularLocation>
        <location evidence="1">Nucleus</location>
    </subcellularLocation>
</comment>
<evidence type="ECO:0000256" key="2">
    <source>
        <dbReference type="ARBA" id="ARBA00004496"/>
    </source>
</evidence>
<evidence type="ECO:0000313" key="11">
    <source>
        <dbReference type="Proteomes" id="UP000014760"/>
    </source>
</evidence>
<evidence type="ECO:0000256" key="3">
    <source>
        <dbReference type="ARBA" id="ARBA00011914"/>
    </source>
</evidence>
<accession>R7UXC9</accession>
<evidence type="ECO:0000256" key="1">
    <source>
        <dbReference type="ARBA" id="ARBA00004123"/>
    </source>
</evidence>
<dbReference type="Gene3D" id="3.40.50.150">
    <property type="entry name" value="Vaccinia Virus protein VP39"/>
    <property type="match status" value="1"/>
</dbReference>
<evidence type="ECO:0000256" key="8">
    <source>
        <dbReference type="ARBA" id="ARBA00023242"/>
    </source>
</evidence>
<dbReference type="GO" id="GO:0005634">
    <property type="term" value="C:nucleus"/>
    <property type="evidence" value="ECO:0007669"/>
    <property type="project" value="UniProtKB-SubCell"/>
</dbReference>
<dbReference type="OrthoDB" id="413520at2759"/>
<dbReference type="InterPro" id="IPR019410">
    <property type="entry name" value="Methyltransf_16"/>
</dbReference>
<evidence type="ECO:0000256" key="7">
    <source>
        <dbReference type="ARBA" id="ARBA00022679"/>
    </source>
</evidence>
<dbReference type="EMBL" id="KB296865">
    <property type="protein sequence ID" value="ELU11228.1"/>
    <property type="molecule type" value="Genomic_DNA"/>
</dbReference>
<dbReference type="EC" id="2.1.1.60" evidence="3"/>
<evidence type="ECO:0000313" key="10">
    <source>
        <dbReference type="EnsemblMetazoa" id="CapteP212855"/>
    </source>
</evidence>
<dbReference type="GO" id="GO:0018025">
    <property type="term" value="F:calmodulin-lysine N-methyltransferase activity"/>
    <property type="evidence" value="ECO:0007669"/>
    <property type="project" value="UniProtKB-EC"/>
</dbReference>
<proteinExistence type="predicted"/>
<keyword evidence="5" id="KW-0963">Cytoplasm</keyword>
<evidence type="ECO:0000256" key="5">
    <source>
        <dbReference type="ARBA" id="ARBA00022490"/>
    </source>
</evidence>
<reference evidence="11" key="1">
    <citation type="submission" date="2012-12" db="EMBL/GenBank/DDBJ databases">
        <authorList>
            <person name="Hellsten U."/>
            <person name="Grimwood J."/>
            <person name="Chapman J.A."/>
            <person name="Shapiro H."/>
            <person name="Aerts A."/>
            <person name="Otillar R.P."/>
            <person name="Terry A.Y."/>
            <person name="Boore J.L."/>
            <person name="Simakov O."/>
            <person name="Marletaz F."/>
            <person name="Cho S.-J."/>
            <person name="Edsinger-Gonzales E."/>
            <person name="Havlak P."/>
            <person name="Kuo D.-H."/>
            <person name="Larsson T."/>
            <person name="Lv J."/>
            <person name="Arendt D."/>
            <person name="Savage R."/>
            <person name="Osoegawa K."/>
            <person name="de Jong P."/>
            <person name="Lindberg D.R."/>
            <person name="Seaver E.C."/>
            <person name="Weisblat D.A."/>
            <person name="Putnam N.H."/>
            <person name="Grigoriev I.V."/>
            <person name="Rokhsar D.S."/>
        </authorList>
    </citation>
    <scope>NUCLEOTIDE SEQUENCE</scope>
    <source>
        <strain evidence="11">I ESC-2004</strain>
    </source>
</reference>
<protein>
    <recommendedName>
        <fullName evidence="4">Calmodulin-lysine N-methyltransferase</fullName>
        <ecNumber evidence="3">2.1.1.60</ecNumber>
    </recommendedName>
</protein>
<reference evidence="10" key="3">
    <citation type="submission" date="2015-06" db="UniProtKB">
        <authorList>
            <consortium name="EnsemblMetazoa"/>
        </authorList>
    </citation>
    <scope>IDENTIFICATION</scope>
</reference>
<keyword evidence="6" id="KW-0489">Methyltransferase</keyword>
<organism evidence="9">
    <name type="scientific">Capitella teleta</name>
    <name type="common">Polychaete worm</name>
    <dbReference type="NCBI Taxonomy" id="283909"/>
    <lineage>
        <taxon>Eukaryota</taxon>
        <taxon>Metazoa</taxon>
        <taxon>Spiralia</taxon>
        <taxon>Lophotrochozoa</taxon>
        <taxon>Annelida</taxon>
        <taxon>Polychaeta</taxon>
        <taxon>Sedentaria</taxon>
        <taxon>Scolecida</taxon>
        <taxon>Capitellidae</taxon>
        <taxon>Capitella</taxon>
    </lineage>
</organism>
<dbReference type="Pfam" id="PF10294">
    <property type="entry name" value="Methyltransf_16"/>
    <property type="match status" value="1"/>
</dbReference>
<dbReference type="OMA" id="CFLGIWP"/>
<dbReference type="PANTHER" id="PTHR13539">
    <property type="entry name" value="CALMODULIN-LYSINE N-METHYLTRANSFERASE"/>
    <property type="match status" value="1"/>
</dbReference>
<dbReference type="InterPro" id="IPR025800">
    <property type="entry name" value="CaM-Lys-N-MeTrfase"/>
</dbReference>
<evidence type="ECO:0000256" key="4">
    <source>
        <dbReference type="ARBA" id="ARBA00020594"/>
    </source>
</evidence>
<dbReference type="EMBL" id="AMQN01005802">
    <property type="status" value="NOT_ANNOTATED_CDS"/>
    <property type="molecule type" value="Genomic_DNA"/>
</dbReference>
<evidence type="ECO:0000256" key="6">
    <source>
        <dbReference type="ARBA" id="ARBA00022603"/>
    </source>
</evidence>
<dbReference type="FunCoup" id="R7UXC9">
    <property type="interactions" value="1608"/>
</dbReference>
<name>R7UXC9_CAPTE</name>
<dbReference type="STRING" id="283909.R7UXC9"/>
<dbReference type="PANTHER" id="PTHR13539:SF3">
    <property type="entry name" value="CALMODULIN-LYSINE N-METHYLTRANSFERASE"/>
    <property type="match status" value="1"/>
</dbReference>
<dbReference type="GO" id="GO:0005737">
    <property type="term" value="C:cytoplasm"/>
    <property type="evidence" value="ECO:0007669"/>
    <property type="project" value="UniProtKB-SubCell"/>
</dbReference>
<dbReference type="Proteomes" id="UP000014760">
    <property type="component" value="Unassembled WGS sequence"/>
</dbReference>
<gene>
    <name evidence="9" type="ORF">CAPTEDRAFT_212855</name>
</gene>